<dbReference type="InterPro" id="IPR037185">
    <property type="entry name" value="EmrE-like"/>
</dbReference>
<dbReference type="PANTHER" id="PTHR32322:SF2">
    <property type="entry name" value="EAMA DOMAIN-CONTAINING PROTEIN"/>
    <property type="match status" value="1"/>
</dbReference>
<proteinExistence type="inferred from homology"/>
<evidence type="ECO:0000256" key="4">
    <source>
        <dbReference type="ARBA" id="ARBA00022989"/>
    </source>
</evidence>
<evidence type="ECO:0000256" key="6">
    <source>
        <dbReference type="SAM" id="Phobius"/>
    </source>
</evidence>
<dbReference type="PANTHER" id="PTHR32322">
    <property type="entry name" value="INNER MEMBRANE TRANSPORTER"/>
    <property type="match status" value="1"/>
</dbReference>
<organism evidence="8 9">
    <name type="scientific">Actinomadura darangshiensis</name>
    <dbReference type="NCBI Taxonomy" id="705336"/>
    <lineage>
        <taxon>Bacteria</taxon>
        <taxon>Bacillati</taxon>
        <taxon>Actinomycetota</taxon>
        <taxon>Actinomycetes</taxon>
        <taxon>Streptosporangiales</taxon>
        <taxon>Thermomonosporaceae</taxon>
        <taxon>Actinomadura</taxon>
    </lineage>
</organism>
<comment type="similarity">
    <text evidence="2">Belongs to the EamA transporter family.</text>
</comment>
<keyword evidence="5 6" id="KW-0472">Membrane</keyword>
<dbReference type="AlphaFoldDB" id="A0A4R5BRX0"/>
<feature type="transmembrane region" description="Helical" evidence="6">
    <location>
        <begin position="214"/>
        <end position="234"/>
    </location>
</feature>
<protein>
    <submittedName>
        <fullName evidence="8">DMT family transporter</fullName>
    </submittedName>
</protein>
<dbReference type="Pfam" id="PF00892">
    <property type="entry name" value="EamA"/>
    <property type="match status" value="2"/>
</dbReference>
<feature type="transmembrane region" description="Helical" evidence="6">
    <location>
        <begin position="122"/>
        <end position="139"/>
    </location>
</feature>
<dbReference type="GO" id="GO:0016020">
    <property type="term" value="C:membrane"/>
    <property type="evidence" value="ECO:0007669"/>
    <property type="project" value="UniProtKB-SubCell"/>
</dbReference>
<keyword evidence="9" id="KW-1185">Reference proteome</keyword>
<feature type="transmembrane region" description="Helical" evidence="6">
    <location>
        <begin position="151"/>
        <end position="169"/>
    </location>
</feature>
<feature type="transmembrane region" description="Helical" evidence="6">
    <location>
        <begin position="38"/>
        <end position="55"/>
    </location>
</feature>
<feature type="transmembrane region" description="Helical" evidence="6">
    <location>
        <begin position="94"/>
        <end position="115"/>
    </location>
</feature>
<keyword evidence="4 6" id="KW-1133">Transmembrane helix</keyword>
<comment type="caution">
    <text evidence="8">The sequence shown here is derived from an EMBL/GenBank/DDBJ whole genome shotgun (WGS) entry which is preliminary data.</text>
</comment>
<feature type="transmembrane region" description="Helical" evidence="6">
    <location>
        <begin position="181"/>
        <end position="202"/>
    </location>
</feature>
<dbReference type="OrthoDB" id="7541381at2"/>
<evidence type="ECO:0000256" key="5">
    <source>
        <dbReference type="ARBA" id="ARBA00023136"/>
    </source>
</evidence>
<evidence type="ECO:0000259" key="7">
    <source>
        <dbReference type="Pfam" id="PF00892"/>
    </source>
</evidence>
<feature type="transmembrane region" description="Helical" evidence="6">
    <location>
        <begin position="67"/>
        <end position="88"/>
    </location>
</feature>
<feature type="domain" description="EamA" evidence="7">
    <location>
        <begin position="150"/>
        <end position="285"/>
    </location>
</feature>
<dbReference type="InterPro" id="IPR000620">
    <property type="entry name" value="EamA_dom"/>
</dbReference>
<feature type="transmembrane region" description="Helical" evidence="6">
    <location>
        <begin position="268"/>
        <end position="286"/>
    </location>
</feature>
<evidence type="ECO:0000256" key="1">
    <source>
        <dbReference type="ARBA" id="ARBA00004141"/>
    </source>
</evidence>
<dbReference type="RefSeq" id="WP_132195801.1">
    <property type="nucleotide sequence ID" value="NZ_SMKY01000027.1"/>
</dbReference>
<accession>A0A4R5BRX0</accession>
<dbReference type="InterPro" id="IPR050638">
    <property type="entry name" value="AA-Vitamin_Transporters"/>
</dbReference>
<dbReference type="SUPFAM" id="SSF103481">
    <property type="entry name" value="Multidrug resistance efflux transporter EmrE"/>
    <property type="match status" value="2"/>
</dbReference>
<reference evidence="8 9" key="1">
    <citation type="submission" date="2019-03" db="EMBL/GenBank/DDBJ databases">
        <title>Draft genome sequences of novel Actinobacteria.</title>
        <authorList>
            <person name="Sahin N."/>
            <person name="Ay H."/>
            <person name="Saygin H."/>
        </authorList>
    </citation>
    <scope>NUCLEOTIDE SEQUENCE [LARGE SCALE GENOMIC DNA]</scope>
    <source>
        <strain evidence="8 9">DSM 45941</strain>
    </source>
</reference>
<gene>
    <name evidence="8" type="ORF">E1293_08980</name>
</gene>
<dbReference type="Proteomes" id="UP000295578">
    <property type="component" value="Unassembled WGS sequence"/>
</dbReference>
<dbReference type="EMBL" id="SMKY01000027">
    <property type="protein sequence ID" value="TDD86862.1"/>
    <property type="molecule type" value="Genomic_DNA"/>
</dbReference>
<evidence type="ECO:0000313" key="8">
    <source>
        <dbReference type="EMBL" id="TDD86862.1"/>
    </source>
</evidence>
<feature type="transmembrane region" description="Helical" evidence="6">
    <location>
        <begin position="241"/>
        <end position="262"/>
    </location>
</feature>
<name>A0A4R5BRX0_9ACTN</name>
<feature type="domain" description="EamA" evidence="7">
    <location>
        <begin position="6"/>
        <end position="138"/>
    </location>
</feature>
<keyword evidence="3 6" id="KW-0812">Transmembrane</keyword>
<evidence type="ECO:0000313" key="9">
    <source>
        <dbReference type="Proteomes" id="UP000295578"/>
    </source>
</evidence>
<evidence type="ECO:0000256" key="2">
    <source>
        <dbReference type="ARBA" id="ARBA00007362"/>
    </source>
</evidence>
<sequence>MKNDRSWVVYAALLVAFWGTWGALSNLPTKWYDYPDEMIYIIWALTMLIPAYFGMRGVTFDRRPIAAVYGLVIGLTGAGGQLILFHALTIGPAYLIFPIIALSPAITALMAIALLRERLTTLSVIGLLAALVALLLFNISDGSGDVTTGSWLVLAIGILIAWGVQAFYMKKAATVGVNDGTTFAYMTISGLLLVPVALMMMGGFPGGFSWKAPALTAATQVLNAIGALFLVMALSRGKATIVAPSTNALSPVLTVILSLAIYQTVPSVYAVIGIVLAIGGSTLMIYSDEQKGAASSAELRGEPEGTLT</sequence>
<comment type="subcellular location">
    <subcellularLocation>
        <location evidence="1">Membrane</location>
        <topology evidence="1">Multi-pass membrane protein</topology>
    </subcellularLocation>
</comment>
<evidence type="ECO:0000256" key="3">
    <source>
        <dbReference type="ARBA" id="ARBA00022692"/>
    </source>
</evidence>